<gene>
    <name evidence="2" type="ORF">TRAPUB_6940</name>
</gene>
<dbReference type="Proteomes" id="UP000184267">
    <property type="component" value="Unassembled WGS sequence"/>
</dbReference>
<dbReference type="AlphaFoldDB" id="A0A1M2V4P1"/>
<sequence length="58" mass="6044">MSAPAGFVTAPREASTVSLSRSLYADSSESISDSNDGRWSRGAPKGARKLDTAAVVEE</sequence>
<evidence type="ECO:0000313" key="2">
    <source>
        <dbReference type="EMBL" id="OJT02523.1"/>
    </source>
</evidence>
<organism evidence="2 3">
    <name type="scientific">Trametes pubescens</name>
    <name type="common">White-rot fungus</name>
    <dbReference type="NCBI Taxonomy" id="154538"/>
    <lineage>
        <taxon>Eukaryota</taxon>
        <taxon>Fungi</taxon>
        <taxon>Dikarya</taxon>
        <taxon>Basidiomycota</taxon>
        <taxon>Agaricomycotina</taxon>
        <taxon>Agaricomycetes</taxon>
        <taxon>Polyporales</taxon>
        <taxon>Polyporaceae</taxon>
        <taxon>Trametes</taxon>
    </lineage>
</organism>
<evidence type="ECO:0000256" key="1">
    <source>
        <dbReference type="SAM" id="MobiDB-lite"/>
    </source>
</evidence>
<reference evidence="2 3" key="1">
    <citation type="submission" date="2016-10" db="EMBL/GenBank/DDBJ databases">
        <title>Genome sequence of the basidiomycete white-rot fungus Trametes pubescens.</title>
        <authorList>
            <person name="Makela M.R."/>
            <person name="Granchi Z."/>
            <person name="Peng M."/>
            <person name="De Vries R.P."/>
            <person name="Grigoriev I."/>
            <person name="Riley R."/>
            <person name="Hilden K."/>
        </authorList>
    </citation>
    <scope>NUCLEOTIDE SEQUENCE [LARGE SCALE GENOMIC DNA]</scope>
    <source>
        <strain evidence="2 3">FBCC735</strain>
    </source>
</reference>
<feature type="region of interest" description="Disordered" evidence="1">
    <location>
        <begin position="26"/>
        <end position="58"/>
    </location>
</feature>
<comment type="caution">
    <text evidence="2">The sequence shown here is derived from an EMBL/GenBank/DDBJ whole genome shotgun (WGS) entry which is preliminary data.</text>
</comment>
<dbReference type="EMBL" id="MNAD01001665">
    <property type="protein sequence ID" value="OJT02523.1"/>
    <property type="molecule type" value="Genomic_DNA"/>
</dbReference>
<proteinExistence type="predicted"/>
<protein>
    <submittedName>
        <fullName evidence="2">Uncharacterized protein</fullName>
    </submittedName>
</protein>
<accession>A0A1M2V4P1</accession>
<name>A0A1M2V4P1_TRAPU</name>
<keyword evidence="3" id="KW-1185">Reference proteome</keyword>
<evidence type="ECO:0000313" key="3">
    <source>
        <dbReference type="Proteomes" id="UP000184267"/>
    </source>
</evidence>